<reference evidence="2" key="1">
    <citation type="submission" date="2023-06" db="EMBL/GenBank/DDBJ databases">
        <title>Genome-scale phylogeny and comparative genomics of the fungal order Sordariales.</title>
        <authorList>
            <consortium name="Lawrence Berkeley National Laboratory"/>
            <person name="Hensen N."/>
            <person name="Bonometti L."/>
            <person name="Westerberg I."/>
            <person name="Brannstrom I.O."/>
            <person name="Guillou S."/>
            <person name="Cros-Aarteil S."/>
            <person name="Calhoun S."/>
            <person name="Haridas S."/>
            <person name="Kuo A."/>
            <person name="Mondo S."/>
            <person name="Pangilinan J."/>
            <person name="Riley R."/>
            <person name="Labutti K."/>
            <person name="Andreopoulos B."/>
            <person name="Lipzen A."/>
            <person name="Chen C."/>
            <person name="Yanf M."/>
            <person name="Daum C."/>
            <person name="Ng V."/>
            <person name="Clum A."/>
            <person name="Steindorff A."/>
            <person name="Ohm R."/>
            <person name="Martin F."/>
            <person name="Silar P."/>
            <person name="Natvig D."/>
            <person name="Lalanne C."/>
            <person name="Gautier V."/>
            <person name="Ament-Velasquez S.L."/>
            <person name="Kruys A."/>
            <person name="Hutchinson M.I."/>
            <person name="Powell A.J."/>
            <person name="Barry K."/>
            <person name="Miller A.N."/>
            <person name="Grigoriev I.V."/>
            <person name="Debuchy R."/>
            <person name="Gladieux P."/>
            <person name="Thoren M.H."/>
            <person name="Johannesson H."/>
        </authorList>
    </citation>
    <scope>NUCLEOTIDE SEQUENCE</scope>
    <source>
        <strain evidence="2">SMH4607-1</strain>
    </source>
</reference>
<accession>A0AA40B094</accession>
<evidence type="ECO:0000256" key="1">
    <source>
        <dbReference type="SAM" id="MobiDB-lite"/>
    </source>
</evidence>
<keyword evidence="3" id="KW-1185">Reference proteome</keyword>
<evidence type="ECO:0000313" key="3">
    <source>
        <dbReference type="Proteomes" id="UP001172102"/>
    </source>
</evidence>
<organism evidence="2 3">
    <name type="scientific">Lasiosphaeris hirsuta</name>
    <dbReference type="NCBI Taxonomy" id="260670"/>
    <lineage>
        <taxon>Eukaryota</taxon>
        <taxon>Fungi</taxon>
        <taxon>Dikarya</taxon>
        <taxon>Ascomycota</taxon>
        <taxon>Pezizomycotina</taxon>
        <taxon>Sordariomycetes</taxon>
        <taxon>Sordariomycetidae</taxon>
        <taxon>Sordariales</taxon>
        <taxon>Lasiosphaeriaceae</taxon>
        <taxon>Lasiosphaeris</taxon>
    </lineage>
</organism>
<name>A0AA40B094_9PEZI</name>
<comment type="caution">
    <text evidence="2">The sequence shown here is derived from an EMBL/GenBank/DDBJ whole genome shotgun (WGS) entry which is preliminary data.</text>
</comment>
<feature type="region of interest" description="Disordered" evidence="1">
    <location>
        <begin position="1"/>
        <end position="95"/>
    </location>
</feature>
<dbReference type="Proteomes" id="UP001172102">
    <property type="component" value="Unassembled WGS sequence"/>
</dbReference>
<sequence>MSGNPQEGGGGRYVLRWTRHSRRREETENSRQKPGRQLGLAGSQGKLVLPAPGVAGKDCLESSAGSAHPKRRWWKKRRAKRPSSQGASDGAQHGRPRLVWGWPELVCTSRRFGNQWACQLVSGWVLHDGFGELLTLSHAKSSELSMTSRRPLSNDATAYLCPTRIRIFGQFLESAIFVQSLKSIAYASSVGAPLRAFAFLSVVFTGFDGLVAPWPPH</sequence>
<feature type="compositionally biased region" description="Basic residues" evidence="1">
    <location>
        <begin position="68"/>
        <end position="81"/>
    </location>
</feature>
<gene>
    <name evidence="2" type="ORF">B0H67DRAFT_126523</name>
</gene>
<feature type="compositionally biased region" description="Gly residues" evidence="1">
    <location>
        <begin position="1"/>
        <end position="12"/>
    </location>
</feature>
<dbReference type="EMBL" id="JAUKUA010000002">
    <property type="protein sequence ID" value="KAK0725290.1"/>
    <property type="molecule type" value="Genomic_DNA"/>
</dbReference>
<proteinExistence type="predicted"/>
<dbReference type="AlphaFoldDB" id="A0AA40B094"/>
<evidence type="ECO:0000313" key="2">
    <source>
        <dbReference type="EMBL" id="KAK0725290.1"/>
    </source>
</evidence>
<protein>
    <submittedName>
        <fullName evidence="2">Uncharacterized protein</fullName>
    </submittedName>
</protein>